<dbReference type="Proteomes" id="UP001596122">
    <property type="component" value="Unassembled WGS sequence"/>
</dbReference>
<keyword evidence="4" id="KW-0238">DNA-binding</keyword>
<feature type="domain" description="DNA-binding protein Rv2175c wHTH" evidence="3">
    <location>
        <begin position="40"/>
        <end position="84"/>
    </location>
</feature>
<keyword evidence="5" id="KW-1185">Reference proteome</keyword>
<evidence type="ECO:0000256" key="1">
    <source>
        <dbReference type="SAM" id="MobiDB-lite"/>
    </source>
</evidence>
<name>A0ABW0GQI5_9MICO</name>
<dbReference type="InterPro" id="IPR048576">
    <property type="entry name" value="Rv2175c_wHTH"/>
</dbReference>
<accession>A0ABW0GQI5</accession>
<evidence type="ECO:0000313" key="5">
    <source>
        <dbReference type="Proteomes" id="UP001596122"/>
    </source>
</evidence>
<dbReference type="InterPro" id="IPR041098">
    <property type="entry name" value="Rv2175c_C"/>
</dbReference>
<organism evidence="4 5">
    <name type="scientific">Aquipuribacter nitratireducens</name>
    <dbReference type="NCBI Taxonomy" id="650104"/>
    <lineage>
        <taxon>Bacteria</taxon>
        <taxon>Bacillati</taxon>
        <taxon>Actinomycetota</taxon>
        <taxon>Actinomycetes</taxon>
        <taxon>Micrococcales</taxon>
        <taxon>Intrasporangiaceae</taxon>
        <taxon>Aquipuribacter</taxon>
    </lineage>
</organism>
<feature type="domain" description="Rv2175c C-terminal" evidence="2">
    <location>
        <begin position="98"/>
        <end position="152"/>
    </location>
</feature>
<feature type="region of interest" description="Disordered" evidence="1">
    <location>
        <begin position="1"/>
        <end position="33"/>
    </location>
</feature>
<dbReference type="RefSeq" id="WP_340271261.1">
    <property type="nucleotide sequence ID" value="NZ_JBBEOG010000010.1"/>
</dbReference>
<dbReference type="EMBL" id="JBHSLD010000015">
    <property type="protein sequence ID" value="MFC5382255.1"/>
    <property type="molecule type" value="Genomic_DNA"/>
</dbReference>
<dbReference type="Pfam" id="PF18367">
    <property type="entry name" value="Rv2175c_C"/>
    <property type="match status" value="1"/>
</dbReference>
<evidence type="ECO:0000259" key="2">
    <source>
        <dbReference type="Pfam" id="PF18367"/>
    </source>
</evidence>
<evidence type="ECO:0000259" key="3">
    <source>
        <dbReference type="Pfam" id="PF21531"/>
    </source>
</evidence>
<protein>
    <submittedName>
        <fullName evidence="4">Rv2175c family DNA-binding protein</fullName>
    </submittedName>
</protein>
<dbReference type="GO" id="GO:0003677">
    <property type="term" value="F:DNA binding"/>
    <property type="evidence" value="ECO:0007669"/>
    <property type="project" value="UniProtKB-KW"/>
</dbReference>
<proteinExistence type="predicted"/>
<sequence length="153" mass="16694">MSRSRSRTGDRRPAGPPALRTPRPDTLSPEETDEVRDLVADWLPLPDVAERLDLDIMRVRRLVADGDLAAVRVDGVVQVPAAFLVEAPGGHGAAPLPELRGTLTVLEDAGYTTAEAVRWLFTPDPTLVEGRPVDTLRAGRKTEIRRRAQALGF</sequence>
<dbReference type="Pfam" id="PF21531">
    <property type="entry name" value="Rv2175c_wHTH"/>
    <property type="match status" value="1"/>
</dbReference>
<evidence type="ECO:0000313" key="4">
    <source>
        <dbReference type="EMBL" id="MFC5382255.1"/>
    </source>
</evidence>
<comment type="caution">
    <text evidence="4">The sequence shown here is derived from an EMBL/GenBank/DDBJ whole genome shotgun (WGS) entry which is preliminary data.</text>
</comment>
<gene>
    <name evidence="4" type="ORF">ACFPJ6_15910</name>
</gene>
<reference evidence="5" key="1">
    <citation type="journal article" date="2019" name="Int. J. Syst. Evol. Microbiol.">
        <title>The Global Catalogue of Microorganisms (GCM) 10K type strain sequencing project: providing services to taxonomists for standard genome sequencing and annotation.</title>
        <authorList>
            <consortium name="The Broad Institute Genomics Platform"/>
            <consortium name="The Broad Institute Genome Sequencing Center for Infectious Disease"/>
            <person name="Wu L."/>
            <person name="Ma J."/>
        </authorList>
    </citation>
    <scope>NUCLEOTIDE SEQUENCE [LARGE SCALE GENOMIC DNA]</scope>
    <source>
        <strain evidence="5">CCUG 43114</strain>
    </source>
</reference>